<dbReference type="PANTHER" id="PTHR32315">
    <property type="entry name" value="ADENINE PHOSPHORIBOSYLTRANSFERASE"/>
    <property type="match status" value="1"/>
</dbReference>
<evidence type="ECO:0000256" key="4">
    <source>
        <dbReference type="ARBA" id="ARBA00022533"/>
    </source>
</evidence>
<accession>A0A4Q2K9H7</accession>
<evidence type="ECO:0000256" key="8">
    <source>
        <dbReference type="ARBA" id="ARBA00022842"/>
    </source>
</evidence>
<feature type="binding site" evidence="15">
    <location>
        <position position="198"/>
    </location>
    <ligand>
        <name>uracil</name>
        <dbReference type="ChEBI" id="CHEBI:17568"/>
    </ligand>
</feature>
<comment type="function">
    <text evidence="12 15">Catalyzes the conversion of uracil and 5-phospho-alpha-D-ribose 1-diphosphate (PRPP) to UMP and diphosphate.</text>
</comment>
<gene>
    <name evidence="15" type="primary">upp</name>
    <name evidence="17" type="ORF">ESZ91_11385</name>
</gene>
<comment type="similarity">
    <text evidence="2 15">Belongs to the UPRTase family.</text>
</comment>
<comment type="catalytic activity">
    <reaction evidence="11 15">
        <text>UMP + diphosphate = 5-phospho-alpha-D-ribose 1-diphosphate + uracil</text>
        <dbReference type="Rhea" id="RHEA:13017"/>
        <dbReference type="ChEBI" id="CHEBI:17568"/>
        <dbReference type="ChEBI" id="CHEBI:33019"/>
        <dbReference type="ChEBI" id="CHEBI:57865"/>
        <dbReference type="ChEBI" id="CHEBI:58017"/>
        <dbReference type="EC" id="2.4.2.9"/>
    </reaction>
</comment>
<dbReference type="HAMAP" id="MF_01218_B">
    <property type="entry name" value="Upp_B"/>
    <property type="match status" value="1"/>
</dbReference>
<evidence type="ECO:0000256" key="12">
    <source>
        <dbReference type="ARBA" id="ARBA00056901"/>
    </source>
</evidence>
<comment type="pathway">
    <text evidence="1 15">Pyrimidine metabolism; UMP biosynthesis via salvage pathway; UMP from uracil: step 1/1.</text>
</comment>
<feature type="domain" description="Phosphoribosyltransferase" evidence="16">
    <location>
        <begin position="11"/>
        <end position="212"/>
    </location>
</feature>
<evidence type="ECO:0000256" key="13">
    <source>
        <dbReference type="ARBA" id="ARBA00072146"/>
    </source>
</evidence>
<proteinExistence type="inferred from homology"/>
<dbReference type="Proteomes" id="UP000291269">
    <property type="component" value="Unassembled WGS sequence"/>
</dbReference>
<comment type="cofactor">
    <cofactor evidence="15">
        <name>Mg(2+)</name>
        <dbReference type="ChEBI" id="CHEBI:18420"/>
    </cofactor>
    <text evidence="15">Binds 1 Mg(2+) ion per subunit. The magnesium is bound as Mg-PRPP.</text>
</comment>
<evidence type="ECO:0000256" key="3">
    <source>
        <dbReference type="ARBA" id="ARBA00011894"/>
    </source>
</evidence>
<dbReference type="GO" id="GO:0005525">
    <property type="term" value="F:GTP binding"/>
    <property type="evidence" value="ECO:0007669"/>
    <property type="project" value="UniProtKB-KW"/>
</dbReference>
<keyword evidence="8 15" id="KW-0460">Magnesium</keyword>
<evidence type="ECO:0000256" key="11">
    <source>
        <dbReference type="ARBA" id="ARBA00052919"/>
    </source>
</evidence>
<evidence type="ECO:0000256" key="7">
    <source>
        <dbReference type="ARBA" id="ARBA00022741"/>
    </source>
</evidence>
<dbReference type="EMBL" id="SDOZ01000005">
    <property type="protein sequence ID" value="RXZ57945.1"/>
    <property type="molecule type" value="Genomic_DNA"/>
</dbReference>
<feature type="binding site" evidence="15">
    <location>
        <position position="82"/>
    </location>
    <ligand>
        <name>5-phospho-alpha-D-ribose 1-diphosphate</name>
        <dbReference type="ChEBI" id="CHEBI:58017"/>
    </ligand>
</feature>
<evidence type="ECO:0000256" key="6">
    <source>
        <dbReference type="ARBA" id="ARBA00022679"/>
    </source>
</evidence>
<evidence type="ECO:0000259" key="16">
    <source>
        <dbReference type="Pfam" id="PF14681"/>
    </source>
</evidence>
<keyword evidence="5 15" id="KW-0328">Glycosyltransferase</keyword>
<dbReference type="Gene3D" id="3.40.50.2020">
    <property type="match status" value="1"/>
</dbReference>
<feature type="binding site" evidence="15">
    <location>
        <begin position="134"/>
        <end position="142"/>
    </location>
    <ligand>
        <name>5-phospho-alpha-D-ribose 1-diphosphate</name>
        <dbReference type="ChEBI" id="CHEBI:58017"/>
    </ligand>
</feature>
<evidence type="ECO:0000313" key="17">
    <source>
        <dbReference type="EMBL" id="RXZ57945.1"/>
    </source>
</evidence>
<dbReference type="InterPro" id="IPR005765">
    <property type="entry name" value="UPRT"/>
</dbReference>
<feature type="binding site" evidence="15">
    <location>
        <position position="204"/>
    </location>
    <ligand>
        <name>5-phospho-alpha-D-ribose 1-diphosphate</name>
        <dbReference type="ChEBI" id="CHEBI:58017"/>
    </ligand>
</feature>
<dbReference type="NCBIfam" id="TIGR01091">
    <property type="entry name" value="upp"/>
    <property type="match status" value="1"/>
</dbReference>
<dbReference type="GO" id="GO:0000287">
    <property type="term" value="F:magnesium ion binding"/>
    <property type="evidence" value="ECO:0007669"/>
    <property type="project" value="UniProtKB-UniRule"/>
</dbReference>
<reference evidence="17 18" key="1">
    <citation type="journal article" date="2019" name="Gut">
        <title>Antibiotics-induced monodominance of a novel gut bacterial order.</title>
        <authorList>
            <person name="Hildebrand F."/>
            <person name="Moitinho-Silva L."/>
            <person name="Blasche S."/>
            <person name="Jahn M.T."/>
            <person name="Gossmann T.I."/>
            <person name="Heuerta-Cepas J."/>
            <person name="Hercog R."/>
            <person name="Luetge M."/>
            <person name="Bahram M."/>
            <person name="Pryszlak A."/>
            <person name="Alves R.J."/>
            <person name="Waszak S.M."/>
            <person name="Zhu A."/>
            <person name="Ye L."/>
            <person name="Costea P.I."/>
            <person name="Aalvink S."/>
            <person name="Belzer C."/>
            <person name="Forslund S.K."/>
            <person name="Sunagawa S."/>
            <person name="Hentschel U."/>
            <person name="Merten C."/>
            <person name="Patil K.R."/>
            <person name="Benes V."/>
            <person name="Bork P."/>
        </authorList>
    </citation>
    <scope>NUCLEOTIDE SEQUENCE [LARGE SCALE GENOMIC DNA]</scope>
    <source>
        <strain evidence="17 18">HDS1380</strain>
    </source>
</reference>
<dbReference type="FunFam" id="3.40.50.2020:FF:000003">
    <property type="entry name" value="Uracil phosphoribosyltransferase"/>
    <property type="match status" value="1"/>
</dbReference>
<dbReference type="EC" id="2.4.2.9" evidence="3 15"/>
<evidence type="ECO:0000256" key="2">
    <source>
        <dbReference type="ARBA" id="ARBA00009516"/>
    </source>
</evidence>
<dbReference type="GO" id="GO:0005737">
    <property type="term" value="C:cytoplasm"/>
    <property type="evidence" value="ECO:0007669"/>
    <property type="project" value="UniProtKB-ARBA"/>
</dbReference>
<keyword evidence="18" id="KW-1185">Reference proteome</keyword>
<comment type="caution">
    <text evidence="17">The sequence shown here is derived from an EMBL/GenBank/DDBJ whole genome shotgun (WGS) entry which is preliminary data.</text>
</comment>
<evidence type="ECO:0000256" key="5">
    <source>
        <dbReference type="ARBA" id="ARBA00022676"/>
    </source>
</evidence>
<dbReference type="InterPro" id="IPR034332">
    <property type="entry name" value="Upp_B"/>
</dbReference>
<dbReference type="PANTHER" id="PTHR32315:SF4">
    <property type="entry name" value="URACIL PHOSPHORIBOSYLTRANSFERASE, CHLOROPLASTIC"/>
    <property type="match status" value="1"/>
</dbReference>
<evidence type="ECO:0000313" key="18">
    <source>
        <dbReference type="Proteomes" id="UP000291269"/>
    </source>
</evidence>
<keyword evidence="9 15" id="KW-0342">GTP-binding</keyword>
<dbReference type="OrthoDB" id="9781675at2"/>
<evidence type="ECO:0000256" key="1">
    <source>
        <dbReference type="ARBA" id="ARBA00005180"/>
    </source>
</evidence>
<dbReference type="GO" id="GO:0044206">
    <property type="term" value="P:UMP salvage"/>
    <property type="evidence" value="ECO:0007669"/>
    <property type="project" value="UniProtKB-UniRule"/>
</dbReference>
<keyword evidence="6 15" id="KW-0808">Transferase</keyword>
<dbReference type="Pfam" id="PF14681">
    <property type="entry name" value="UPRTase"/>
    <property type="match status" value="1"/>
</dbReference>
<dbReference type="CDD" id="cd06223">
    <property type="entry name" value="PRTases_typeI"/>
    <property type="match status" value="1"/>
</dbReference>
<keyword evidence="4 15" id="KW-0021">Allosteric enzyme</keyword>
<dbReference type="GO" id="GO:0006223">
    <property type="term" value="P:uracil salvage"/>
    <property type="evidence" value="ECO:0007669"/>
    <property type="project" value="InterPro"/>
</dbReference>
<dbReference type="InterPro" id="IPR000836">
    <property type="entry name" value="PRTase_dom"/>
</dbReference>
<feature type="binding site" evidence="15">
    <location>
        <begin position="203"/>
        <end position="205"/>
    </location>
    <ligand>
        <name>uracil</name>
        <dbReference type="ChEBI" id="CHEBI:17568"/>
    </ligand>
</feature>
<keyword evidence="7 15" id="KW-0547">Nucleotide-binding</keyword>
<dbReference type="AlphaFoldDB" id="A0A4Q2K9H7"/>
<protein>
    <recommendedName>
        <fullName evidence="13 15">Uracil phosphoribosyltransferase</fullName>
        <ecNumber evidence="3 15">2.4.2.9</ecNumber>
    </recommendedName>
    <alternativeName>
        <fullName evidence="10 15">UMP pyrophosphorylase</fullName>
    </alternativeName>
    <alternativeName>
        <fullName evidence="14 15">UPRTase</fullName>
    </alternativeName>
</protein>
<name>A0A4Q2K9H7_9FIRM</name>
<feature type="binding site" evidence="15">
    <location>
        <position position="107"/>
    </location>
    <ligand>
        <name>5-phospho-alpha-D-ribose 1-diphosphate</name>
        <dbReference type="ChEBI" id="CHEBI:58017"/>
    </ligand>
</feature>
<evidence type="ECO:0000256" key="10">
    <source>
        <dbReference type="ARBA" id="ARBA00031082"/>
    </source>
</evidence>
<dbReference type="SUPFAM" id="SSF53271">
    <property type="entry name" value="PRTase-like"/>
    <property type="match status" value="1"/>
</dbReference>
<organism evidence="17 18">
    <name type="scientific">Candidatus Borkfalkia ceftriaxoniphila</name>
    <dbReference type="NCBI Taxonomy" id="2508949"/>
    <lineage>
        <taxon>Bacteria</taxon>
        <taxon>Bacillati</taxon>
        <taxon>Bacillota</taxon>
        <taxon>Clostridia</taxon>
        <taxon>Christensenellales</taxon>
        <taxon>Christensenellaceae</taxon>
        <taxon>Candidatus Borkfalkia</taxon>
    </lineage>
</organism>
<evidence type="ECO:0000256" key="14">
    <source>
        <dbReference type="ARBA" id="ARBA00079807"/>
    </source>
</evidence>
<dbReference type="UniPathway" id="UPA00574">
    <property type="reaction ID" value="UER00636"/>
</dbReference>
<sequence>MENFLKNVTIFDHPLIAHKITHLCDVTTGTKEFREIVSEIAMLMGYEAFRDLPTEEIEIQAPLSKFKSKIVTEKITIVPILRAGLGMVDGLTELFPKARVGHIGLYRDEETLRPVEYYCKLPKDAQDGQVIVVDPALATGGSAAAAIDFIKQRGYTRIKLLSLIASPQGVKKVAEAHPDVKIYIAHYADAPLNEKGYIMTAFGDAGDRIFGTK</sequence>
<dbReference type="InterPro" id="IPR029057">
    <property type="entry name" value="PRTase-like"/>
</dbReference>
<dbReference type="NCBIfam" id="NF001097">
    <property type="entry name" value="PRK00129.1"/>
    <property type="match status" value="1"/>
</dbReference>
<evidence type="ECO:0000256" key="9">
    <source>
        <dbReference type="ARBA" id="ARBA00023134"/>
    </source>
</evidence>
<dbReference type="GO" id="GO:0004845">
    <property type="term" value="F:uracil phosphoribosyltransferase activity"/>
    <property type="evidence" value="ECO:0007669"/>
    <property type="project" value="UniProtKB-UniRule"/>
</dbReference>
<dbReference type="InterPro" id="IPR050054">
    <property type="entry name" value="UPRTase/APRTase"/>
</dbReference>
<evidence type="ECO:0000256" key="15">
    <source>
        <dbReference type="HAMAP-Rule" id="MF_01218"/>
    </source>
</evidence>
<comment type="activity regulation">
    <text evidence="15">Allosterically activated by GTP.</text>
</comment>